<dbReference type="InterPro" id="IPR036188">
    <property type="entry name" value="FAD/NAD-bd_sf"/>
</dbReference>
<dbReference type="Pfam" id="PF01593">
    <property type="entry name" value="Amino_oxidase"/>
    <property type="match status" value="1"/>
</dbReference>
<name>A0A841BM11_9ACTN</name>
<dbReference type="PANTHER" id="PTHR42841">
    <property type="entry name" value="AMINE OXIDASE"/>
    <property type="match status" value="1"/>
</dbReference>
<dbReference type="RefSeq" id="WP_221469793.1">
    <property type="nucleotide sequence ID" value="NZ_JACHMN010000002.1"/>
</dbReference>
<sequence length="411" mass="43873">MSKRVDVAVIGAGLAGLVAARHLSRAGIEVTVLEAGDDIGGRVRTDVVDGFRVDRGFQVLCPAYPAMAREFDLPLLDLKPFTRGVGVMSGGRVRRVALRPEALASAYHLLSVRGALALAAMSARDVAVPAGRLRARTDRATSTELAAAGLERRDIDRLMRPFLSGVFLEDRLDTSGRFFHLLWRVFLRSGAAVPADGMSALPRQLADGLPVGTVRCDSKVTAVDGTTITLHTGETVEARTVIVATDGDTASSLLRGVRAPDWHGVTTFYHTAPDSPLGEPLLLVDADQPGLIRNTVVISEAAPGYGSGGRPLISTSVLDTARPVSEVEAAVRARLGFLYRTGTRDWDLVAAYRVPHALPAMPAPHPLRRRVMLAPHLYVCGDHRDTSSIQGALVSGRRTATAVLRGLRRAA</sequence>
<organism evidence="2 3">
    <name type="scientific">Allocatelliglobosispora scoriae</name>
    <dbReference type="NCBI Taxonomy" id="643052"/>
    <lineage>
        <taxon>Bacteria</taxon>
        <taxon>Bacillati</taxon>
        <taxon>Actinomycetota</taxon>
        <taxon>Actinomycetes</taxon>
        <taxon>Micromonosporales</taxon>
        <taxon>Micromonosporaceae</taxon>
        <taxon>Allocatelliglobosispora</taxon>
    </lineage>
</organism>
<comment type="caution">
    <text evidence="2">The sequence shown here is derived from an EMBL/GenBank/DDBJ whole genome shotgun (WGS) entry which is preliminary data.</text>
</comment>
<evidence type="ECO:0000259" key="1">
    <source>
        <dbReference type="Pfam" id="PF01593"/>
    </source>
</evidence>
<feature type="domain" description="Amine oxidase" evidence="1">
    <location>
        <begin position="14"/>
        <end position="404"/>
    </location>
</feature>
<evidence type="ECO:0000313" key="2">
    <source>
        <dbReference type="EMBL" id="MBB5867860.1"/>
    </source>
</evidence>
<dbReference type="PRINTS" id="PR00420">
    <property type="entry name" value="RNGMNOXGNASE"/>
</dbReference>
<dbReference type="InterPro" id="IPR002937">
    <property type="entry name" value="Amino_oxidase"/>
</dbReference>
<evidence type="ECO:0000313" key="3">
    <source>
        <dbReference type="Proteomes" id="UP000587527"/>
    </source>
</evidence>
<dbReference type="AlphaFoldDB" id="A0A841BM11"/>
<dbReference type="GO" id="GO:0016491">
    <property type="term" value="F:oxidoreductase activity"/>
    <property type="evidence" value="ECO:0007669"/>
    <property type="project" value="InterPro"/>
</dbReference>
<dbReference type="Gene3D" id="3.50.50.60">
    <property type="entry name" value="FAD/NAD(P)-binding domain"/>
    <property type="match status" value="1"/>
</dbReference>
<proteinExistence type="predicted"/>
<dbReference type="SUPFAM" id="SSF51905">
    <property type="entry name" value="FAD/NAD(P)-binding domain"/>
    <property type="match status" value="1"/>
</dbReference>
<dbReference type="Proteomes" id="UP000587527">
    <property type="component" value="Unassembled WGS sequence"/>
</dbReference>
<protein>
    <submittedName>
        <fullName evidence="2">Phytoene dehydrogenase-like protein</fullName>
    </submittedName>
</protein>
<dbReference type="EMBL" id="JACHMN010000002">
    <property type="protein sequence ID" value="MBB5867860.1"/>
    <property type="molecule type" value="Genomic_DNA"/>
</dbReference>
<keyword evidence="3" id="KW-1185">Reference proteome</keyword>
<reference evidence="2 3" key="1">
    <citation type="submission" date="2020-08" db="EMBL/GenBank/DDBJ databases">
        <title>Sequencing the genomes of 1000 actinobacteria strains.</title>
        <authorList>
            <person name="Klenk H.-P."/>
        </authorList>
    </citation>
    <scope>NUCLEOTIDE SEQUENCE [LARGE SCALE GENOMIC DNA]</scope>
    <source>
        <strain evidence="2 3">DSM 45362</strain>
    </source>
</reference>
<accession>A0A841BM11</accession>
<gene>
    <name evidence="2" type="ORF">F4553_001239</name>
</gene>